<evidence type="ECO:0000313" key="2">
    <source>
        <dbReference type="Proteomes" id="UP001183222"/>
    </source>
</evidence>
<organism evidence="1 2">
    <name type="scientific">Blastococcus goldschmidtiae</name>
    <dbReference type="NCBI Taxonomy" id="3075546"/>
    <lineage>
        <taxon>Bacteria</taxon>
        <taxon>Bacillati</taxon>
        <taxon>Actinomycetota</taxon>
        <taxon>Actinomycetes</taxon>
        <taxon>Geodermatophilales</taxon>
        <taxon>Geodermatophilaceae</taxon>
        <taxon>Blastococcus</taxon>
    </lineage>
</organism>
<dbReference type="EMBL" id="JAVREI010000008">
    <property type="protein sequence ID" value="MDT0276709.1"/>
    <property type="molecule type" value="Genomic_DNA"/>
</dbReference>
<proteinExistence type="predicted"/>
<evidence type="ECO:0000313" key="1">
    <source>
        <dbReference type="EMBL" id="MDT0276709.1"/>
    </source>
</evidence>
<gene>
    <name evidence="1" type="ORF">RM425_12430</name>
</gene>
<comment type="caution">
    <text evidence="1">The sequence shown here is derived from an EMBL/GenBank/DDBJ whole genome shotgun (WGS) entry which is preliminary data.</text>
</comment>
<protein>
    <submittedName>
        <fullName evidence="1">Uncharacterized protein</fullName>
    </submittedName>
</protein>
<dbReference type="RefSeq" id="WP_311345527.1">
    <property type="nucleotide sequence ID" value="NZ_JAVREI010000008.1"/>
</dbReference>
<accession>A0ABU2K936</accession>
<name>A0ABU2K936_9ACTN</name>
<reference evidence="2" key="1">
    <citation type="submission" date="2023-07" db="EMBL/GenBank/DDBJ databases">
        <title>30 novel species of actinomycetes from the DSMZ collection.</title>
        <authorList>
            <person name="Nouioui I."/>
        </authorList>
    </citation>
    <scope>NUCLEOTIDE SEQUENCE [LARGE SCALE GENOMIC DNA]</scope>
    <source>
        <strain evidence="2">DSM 46792</strain>
    </source>
</reference>
<keyword evidence="2" id="KW-1185">Reference proteome</keyword>
<sequence length="80" mass="9416">MTTCRAVARAIQRNEITIEQAEALLRDVTVTRHRMTWDEKMLGADGWWDDNDPQHLSVLQMMDIISLDEAQRLFRSMRRA</sequence>
<dbReference type="Proteomes" id="UP001183222">
    <property type="component" value="Unassembled WGS sequence"/>
</dbReference>